<proteinExistence type="predicted"/>
<reference evidence="1 2" key="1">
    <citation type="submission" date="2020-08" db="EMBL/GenBank/DDBJ databases">
        <title>Genomic Encyclopedia of Type Strains, Phase IV (KMG-IV): sequencing the most valuable type-strain genomes for metagenomic binning, comparative biology and taxonomic classification.</title>
        <authorList>
            <person name="Goeker M."/>
        </authorList>
    </citation>
    <scope>NUCLEOTIDE SEQUENCE [LARGE SCALE GENOMIC DNA]</scope>
    <source>
        <strain evidence="1 2">DSM 45385</strain>
    </source>
</reference>
<evidence type="ECO:0000313" key="2">
    <source>
        <dbReference type="Proteomes" id="UP000568380"/>
    </source>
</evidence>
<dbReference type="AlphaFoldDB" id="A0A7W8AEA7"/>
<evidence type="ECO:0008006" key="3">
    <source>
        <dbReference type="Google" id="ProtNLM"/>
    </source>
</evidence>
<dbReference type="SUPFAM" id="SSF56059">
    <property type="entry name" value="Glutathione synthetase ATP-binding domain-like"/>
    <property type="match status" value="1"/>
</dbReference>
<keyword evidence="2" id="KW-1185">Reference proteome</keyword>
<accession>A0A7W8AEA7</accession>
<organism evidence="1 2">
    <name type="scientific">Nonomuraea endophytica</name>
    <dbReference type="NCBI Taxonomy" id="714136"/>
    <lineage>
        <taxon>Bacteria</taxon>
        <taxon>Bacillati</taxon>
        <taxon>Actinomycetota</taxon>
        <taxon>Actinomycetes</taxon>
        <taxon>Streptosporangiales</taxon>
        <taxon>Streptosporangiaceae</taxon>
        <taxon>Nonomuraea</taxon>
    </lineage>
</organism>
<name>A0A7W8AEA7_9ACTN</name>
<dbReference type="RefSeq" id="WP_184973755.1">
    <property type="nucleotide sequence ID" value="NZ_JACHIN010000021.1"/>
</dbReference>
<comment type="caution">
    <text evidence="1">The sequence shown here is derived from an EMBL/GenBank/DDBJ whole genome shotgun (WGS) entry which is preliminary data.</text>
</comment>
<sequence length="438" mass="47169">MTDRVTEVYIERCEAGRSELAKAMSDIRLTDKFAASCAHRLLPRPFFMARERILGFADELTRLFDVLVSLPERLHGGDVAAFCAALGFDARSSALLARFPERPTLYGRADLYHDGESFRLLEFNFGSALGGADRAQISAALLEVPAFRSFAVEHALDFVHTGERVAAALRAAAAPVTGSRDPVVGFVEADGELGTYLNLVESFTEALTGLGIEVVLGELSQTAYDGTTLTLGGRRVDLVLRYFNIGEIMSASGGEQAVEPVLRAHADGAAVLFTTLASEIYNNKGCLALLSDPGCRATLSAGELELVDRVLPWTRRLVPGDLPEQCLDQQDDLIIKPWADFGGSGIVAGWDVPAETWRAAVEQGVATGAVVQRRVRPRPEPVVNPDTGELELWAAAWDAFLTPEGYAGSHIRALPHAEAPIIGMGVTPATRTTGIFLY</sequence>
<dbReference type="EMBL" id="JACHIN010000021">
    <property type="protein sequence ID" value="MBB5084094.1"/>
    <property type="molecule type" value="Genomic_DNA"/>
</dbReference>
<gene>
    <name evidence="1" type="ORF">HNR40_009602</name>
</gene>
<dbReference type="Proteomes" id="UP000568380">
    <property type="component" value="Unassembled WGS sequence"/>
</dbReference>
<protein>
    <recommendedName>
        <fullName evidence="3">Circularly permuted type 2 ATP-grasp protein</fullName>
    </recommendedName>
</protein>
<evidence type="ECO:0000313" key="1">
    <source>
        <dbReference type="EMBL" id="MBB5084094.1"/>
    </source>
</evidence>